<reference evidence="7" key="3">
    <citation type="submission" date="2016-08" db="EMBL/GenBank/DDBJ databases">
        <title>Sequencing, assembly and comparative genomics of S. aureofaciens ATCC 10762.</title>
        <authorList>
            <person name="Gradnigo J.S."/>
            <person name="Johnson N."/>
            <person name="Somerville G.A."/>
        </authorList>
    </citation>
    <scope>NUCLEOTIDE SEQUENCE [LARGE SCALE GENOMIC DNA]</scope>
    <source>
        <strain evidence="7">ATCC 10762 / DSM 40127 / CCM 3239 / JCM 4008 / LMG 5968 / NBRC 12843 / NCIMB 8234 / A-377</strain>
    </source>
</reference>
<dbReference type="RefSeq" id="WP_030555908.1">
    <property type="nucleotide sequence ID" value="NZ_BMUB01000038.1"/>
</dbReference>
<sequence>MSFSSKSPDQVEVWAAGDHELAEGARWIDGRLVYVDILAGRLLEVPDLTGPRTPREIARLDVPLGAVAPVGGRPGHWIAAAGTGIALLGPHGGLDWLARPEDRSAVRTRMNDGVCDPHGRFWAGSMPYDGTVGAGSLYRTDHDGSVHRVLDGMTIVNGPAFNSTGDLLYVADSAAGVIHRYALDPDGNPTDHAEFARTAAGGSPDGMTVDTDGCLWVAIWGHGAVHRFHPDGTHLTTLRLPARQPTSVCLTPTGGHLLITTARHGLDHPAGLDGSVLRAPVAAAAPPAHAYRQE</sequence>
<evidence type="ECO:0000256" key="1">
    <source>
        <dbReference type="ARBA" id="ARBA00008853"/>
    </source>
</evidence>
<protein>
    <submittedName>
        <fullName evidence="5">Calcium-binding protein</fullName>
    </submittedName>
    <submittedName>
        <fullName evidence="6">Gluconolaconase</fullName>
    </submittedName>
</protein>
<dbReference type="EMBL" id="JPRF03000043">
    <property type="protein sequence ID" value="OEV34725.1"/>
    <property type="molecule type" value="Genomic_DNA"/>
</dbReference>
<comment type="caution">
    <text evidence="6">The sequence shown here is derived from an EMBL/GenBank/DDBJ whole genome shotgun (WGS) entry which is preliminary data.</text>
</comment>
<dbReference type="InterPro" id="IPR011042">
    <property type="entry name" value="6-blade_b-propeller_TolB-like"/>
</dbReference>
<dbReference type="KEGG" id="kau:B6264_26200"/>
<accession>A0A1E7N226</accession>
<evidence type="ECO:0000259" key="4">
    <source>
        <dbReference type="Pfam" id="PF08450"/>
    </source>
</evidence>
<accession>A0A8H9HZD3</accession>
<dbReference type="Gene3D" id="2.120.10.30">
    <property type="entry name" value="TolB, C-terminal domain"/>
    <property type="match status" value="1"/>
</dbReference>
<dbReference type="GO" id="GO:0004341">
    <property type="term" value="F:gluconolactonase activity"/>
    <property type="evidence" value="ECO:0007669"/>
    <property type="project" value="TreeGrafter"/>
</dbReference>
<feature type="binding site" evidence="3">
    <location>
        <position position="111"/>
    </location>
    <ligand>
        <name>substrate</name>
    </ligand>
</feature>
<reference evidence="6 7" key="2">
    <citation type="submission" date="2014-07" db="EMBL/GenBank/DDBJ databases">
        <authorList>
            <person name="Zhang J.E."/>
            <person name="Yang H."/>
            <person name="Guo J."/>
            <person name="Deng Z."/>
            <person name="Luo H."/>
            <person name="Luo M."/>
            <person name="Zhao B."/>
        </authorList>
    </citation>
    <scope>NUCLEOTIDE SEQUENCE [LARGE SCALE GENOMIC DNA]</scope>
    <source>
        <strain evidence="6">ATCC 10762</strain>
        <strain evidence="7">ATCC 10762 / DSM 40127 / CCM 3239 / JCM 4008 / LMG 5968 / NBRC 12843 / NCIMB 8234 / A-377</strain>
    </source>
</reference>
<evidence type="ECO:0000313" key="7">
    <source>
        <dbReference type="Proteomes" id="UP000037395"/>
    </source>
</evidence>
<reference evidence="5" key="5">
    <citation type="submission" date="2020-09" db="EMBL/GenBank/DDBJ databases">
        <authorList>
            <person name="Sun Q."/>
            <person name="Ohkuma M."/>
        </authorList>
    </citation>
    <scope>NUCLEOTIDE SEQUENCE</scope>
    <source>
        <strain evidence="5">JCM 4434</strain>
    </source>
</reference>
<feature type="active site" description="Proton donor/acceptor" evidence="2">
    <location>
        <position position="205"/>
    </location>
</feature>
<dbReference type="AlphaFoldDB" id="A0A1E7N226"/>
<organism evidence="6 7">
    <name type="scientific">Kitasatospora aureofaciens</name>
    <name type="common">Streptomyces aureofaciens</name>
    <dbReference type="NCBI Taxonomy" id="1894"/>
    <lineage>
        <taxon>Bacteria</taxon>
        <taxon>Bacillati</taxon>
        <taxon>Actinomycetota</taxon>
        <taxon>Actinomycetes</taxon>
        <taxon>Kitasatosporales</taxon>
        <taxon>Streptomycetaceae</taxon>
        <taxon>Kitasatospora</taxon>
    </lineage>
</organism>
<dbReference type="PANTHER" id="PTHR10907:SF47">
    <property type="entry name" value="REGUCALCIN"/>
    <property type="match status" value="1"/>
</dbReference>
<dbReference type="PANTHER" id="PTHR10907">
    <property type="entry name" value="REGUCALCIN"/>
    <property type="match status" value="1"/>
</dbReference>
<feature type="binding site" evidence="3">
    <location>
        <position position="157"/>
    </location>
    <ligand>
        <name>a divalent metal cation</name>
        <dbReference type="ChEBI" id="CHEBI:60240"/>
    </ligand>
</feature>
<dbReference type="InterPro" id="IPR013658">
    <property type="entry name" value="SGL"/>
</dbReference>
<dbReference type="GeneID" id="97489996"/>
<feature type="domain" description="SMP-30/Gluconolactonase/LRE-like region" evidence="4">
    <location>
        <begin position="21"/>
        <end position="263"/>
    </location>
</feature>
<keyword evidence="7" id="KW-1185">Reference proteome</keyword>
<dbReference type="OrthoDB" id="2633250at2"/>
<dbReference type="Proteomes" id="UP000037395">
    <property type="component" value="Unassembled WGS sequence"/>
</dbReference>
<evidence type="ECO:0000256" key="2">
    <source>
        <dbReference type="PIRSR" id="PIRSR605511-1"/>
    </source>
</evidence>
<feature type="binding site" evidence="3">
    <location>
        <position position="23"/>
    </location>
    <ligand>
        <name>a divalent metal cation</name>
        <dbReference type="ChEBI" id="CHEBI:60240"/>
    </ligand>
</feature>
<keyword evidence="3" id="KW-0862">Zinc</keyword>
<evidence type="ECO:0000256" key="3">
    <source>
        <dbReference type="PIRSR" id="PIRSR605511-2"/>
    </source>
</evidence>
<evidence type="ECO:0000313" key="5">
    <source>
        <dbReference type="EMBL" id="GGV06076.1"/>
    </source>
</evidence>
<reference evidence="5" key="1">
    <citation type="journal article" date="2014" name="Int. J. Syst. Evol. Microbiol.">
        <title>Complete genome sequence of Corynebacterium casei LMG S-19264T (=DSM 44701T), isolated from a smear-ripened cheese.</title>
        <authorList>
            <consortium name="US DOE Joint Genome Institute (JGI-PGF)"/>
            <person name="Walter F."/>
            <person name="Albersmeier A."/>
            <person name="Kalinowski J."/>
            <person name="Ruckert C."/>
        </authorList>
    </citation>
    <scope>NUCLEOTIDE SEQUENCE</scope>
    <source>
        <strain evidence="5">JCM 4434</strain>
    </source>
</reference>
<dbReference type="Proteomes" id="UP000610124">
    <property type="component" value="Unassembled WGS sequence"/>
</dbReference>
<dbReference type="Pfam" id="PF08450">
    <property type="entry name" value="SGL"/>
    <property type="match status" value="1"/>
</dbReference>
<feature type="binding site" evidence="3">
    <location>
        <position position="109"/>
    </location>
    <ligand>
        <name>substrate</name>
    </ligand>
</feature>
<gene>
    <name evidence="5" type="ORF">GCM10010502_71330</name>
    <name evidence="6" type="ORF">HS99_0009575</name>
</gene>
<proteinExistence type="inferred from homology"/>
<evidence type="ECO:0000313" key="6">
    <source>
        <dbReference type="EMBL" id="OEV34725.1"/>
    </source>
</evidence>
<keyword evidence="3" id="KW-0479">Metal-binding</keyword>
<feature type="binding site" evidence="3">
    <location>
        <position position="129"/>
    </location>
    <ligand>
        <name>substrate</name>
    </ligand>
</feature>
<dbReference type="InterPro" id="IPR005511">
    <property type="entry name" value="SMP-30"/>
</dbReference>
<comment type="cofactor">
    <cofactor evidence="3">
        <name>Zn(2+)</name>
        <dbReference type="ChEBI" id="CHEBI:29105"/>
    </cofactor>
    <text evidence="3">Binds 1 divalent metal cation per subunit.</text>
</comment>
<dbReference type="GO" id="GO:0005509">
    <property type="term" value="F:calcium ion binding"/>
    <property type="evidence" value="ECO:0007669"/>
    <property type="project" value="TreeGrafter"/>
</dbReference>
<dbReference type="EMBL" id="BMUB01000038">
    <property type="protein sequence ID" value="GGV06076.1"/>
    <property type="molecule type" value="Genomic_DNA"/>
</dbReference>
<dbReference type="PRINTS" id="PR01790">
    <property type="entry name" value="SMP30FAMILY"/>
</dbReference>
<comment type="similarity">
    <text evidence="1">Belongs to the SMP-30/CGR1 family.</text>
</comment>
<dbReference type="SUPFAM" id="SSF63829">
    <property type="entry name" value="Calcium-dependent phosphotriesterase"/>
    <property type="match status" value="1"/>
</dbReference>
<reference evidence="6" key="4">
    <citation type="submission" date="2016-08" db="EMBL/GenBank/DDBJ databases">
        <title>Sequencing, Assembly and Comparative Genomics of S. aureofaciens ATCC 10762.</title>
        <authorList>
            <person name="Gradnigo J.S."/>
            <person name="Johnson N."/>
            <person name="Somerville G.A."/>
        </authorList>
    </citation>
    <scope>NUCLEOTIDE SEQUENCE [LARGE SCALE GENOMIC DNA]</scope>
    <source>
        <strain evidence="6">ATCC 10762</strain>
    </source>
</reference>
<dbReference type="GO" id="GO:0019853">
    <property type="term" value="P:L-ascorbic acid biosynthetic process"/>
    <property type="evidence" value="ECO:0007669"/>
    <property type="project" value="TreeGrafter"/>
</dbReference>
<name>A0A1E7N226_KITAU</name>
<feature type="binding site" evidence="3">
    <location>
        <position position="205"/>
    </location>
    <ligand>
        <name>a divalent metal cation</name>
        <dbReference type="ChEBI" id="CHEBI:60240"/>
    </ligand>
</feature>